<evidence type="ECO:0000256" key="1">
    <source>
        <dbReference type="ARBA" id="ARBA00004496"/>
    </source>
</evidence>
<reference evidence="5 6" key="1">
    <citation type="journal article" date="2020" name="Proc. Natl. Acad. Sci. U.S.A.">
        <title>Ecological drivers of bacterial community assembly in synthetic phycospheres.</title>
        <authorList>
            <person name="Fu H."/>
            <person name="Uchimiya M."/>
            <person name="Gore J."/>
            <person name="Moran M.A."/>
        </authorList>
    </citation>
    <scope>NUCLEOTIDE SEQUENCE [LARGE SCALE GENOMIC DNA]</scope>
    <source>
        <strain evidence="5">HF-Din03</strain>
    </source>
</reference>
<dbReference type="Pfam" id="PF12697">
    <property type="entry name" value="Abhydrolase_6"/>
    <property type="match status" value="1"/>
</dbReference>
<dbReference type="RefSeq" id="WP_011049502.1">
    <property type="nucleotide sequence ID" value="NZ_CP076685.1"/>
</dbReference>
<dbReference type="GO" id="GO:0016787">
    <property type="term" value="F:hydrolase activity"/>
    <property type="evidence" value="ECO:0007669"/>
    <property type="project" value="UniProtKB-KW"/>
</dbReference>
<feature type="domain" description="AB hydrolase-1" evidence="4">
    <location>
        <begin position="41"/>
        <end position="261"/>
    </location>
</feature>
<comment type="caution">
    <text evidence="5">The sequence shown here is derived from an EMBL/GenBank/DDBJ whole genome shotgun (WGS) entry which is preliminary data.</text>
</comment>
<evidence type="ECO:0000313" key="5">
    <source>
        <dbReference type="EMBL" id="NVK99523.1"/>
    </source>
</evidence>
<dbReference type="Gene3D" id="3.40.50.1820">
    <property type="entry name" value="alpha/beta hydrolase"/>
    <property type="match status" value="1"/>
</dbReference>
<name>A0A850LNG0_9RHOB</name>
<dbReference type="EMBL" id="JABXIY010000070">
    <property type="protein sequence ID" value="NVK99523.1"/>
    <property type="molecule type" value="Genomic_DNA"/>
</dbReference>
<keyword evidence="3" id="KW-0963">Cytoplasm</keyword>
<dbReference type="InterPro" id="IPR000073">
    <property type="entry name" value="AB_hydrolase_1"/>
</dbReference>
<gene>
    <name evidence="5" type="ORF">HW564_21590</name>
</gene>
<evidence type="ECO:0000313" key="6">
    <source>
        <dbReference type="Proteomes" id="UP000565723"/>
    </source>
</evidence>
<dbReference type="Proteomes" id="UP000565723">
    <property type="component" value="Unassembled WGS sequence"/>
</dbReference>
<dbReference type="GO" id="GO:0005737">
    <property type="term" value="C:cytoplasm"/>
    <property type="evidence" value="ECO:0007669"/>
    <property type="project" value="UniProtKB-SubCell"/>
</dbReference>
<evidence type="ECO:0000256" key="3">
    <source>
        <dbReference type="ARBA" id="ARBA00022490"/>
    </source>
</evidence>
<dbReference type="PANTHER" id="PTHR15913:SF0">
    <property type="entry name" value="MASPARDIN"/>
    <property type="match status" value="1"/>
</dbReference>
<dbReference type="AlphaFoldDB" id="A0A850LNG0"/>
<dbReference type="InterPro" id="IPR026151">
    <property type="entry name" value="Maspardin"/>
</dbReference>
<keyword evidence="5" id="KW-0378">Hydrolase</keyword>
<accession>A0A850LNG0</accession>
<evidence type="ECO:0000259" key="4">
    <source>
        <dbReference type="Pfam" id="PF12697"/>
    </source>
</evidence>
<proteinExistence type="predicted"/>
<dbReference type="SUPFAM" id="SSF53474">
    <property type="entry name" value="alpha/beta-Hydrolases"/>
    <property type="match status" value="1"/>
</dbReference>
<protein>
    <recommendedName>
        <fullName evidence="2">Maspardin</fullName>
    </recommendedName>
</protein>
<sequence length="285" mass="30721">MGERNLTEERDKFAALHPEARHVVHGRDWGVIRVGQSGPALVLIPGTLGRADIFWQQIAALSGEARILAVSYPASGGISDWAADLAQIISDAEMQGATILGSSLGGYLAQYLTATEPALCGGLVAANTLASVRGIDQVPPYALDLATTPIDDLRAGFEAGLASWQAPDHPYSDLARLLLQEVRTRIPEGELRARLQALKTAPELPAQSLPRDRMFTVESDDDHLISPPMRSALRAALTPARAYRFRATSHFPYVTRPDAYTALLREVLGLTGDHAIWPAGEESLS</sequence>
<dbReference type="InterPro" id="IPR029058">
    <property type="entry name" value="AB_hydrolase_fold"/>
</dbReference>
<dbReference type="PANTHER" id="PTHR15913">
    <property type="entry name" value="ACID CLUSTER PROTEIN 33"/>
    <property type="match status" value="1"/>
</dbReference>
<evidence type="ECO:0000256" key="2">
    <source>
        <dbReference type="ARBA" id="ARBA00020148"/>
    </source>
</evidence>
<organism evidence="5 6">
    <name type="scientific">Ruegeria pomeroyi</name>
    <dbReference type="NCBI Taxonomy" id="89184"/>
    <lineage>
        <taxon>Bacteria</taxon>
        <taxon>Pseudomonadati</taxon>
        <taxon>Pseudomonadota</taxon>
        <taxon>Alphaproteobacteria</taxon>
        <taxon>Rhodobacterales</taxon>
        <taxon>Roseobacteraceae</taxon>
        <taxon>Ruegeria</taxon>
    </lineage>
</organism>
<dbReference type="SMR" id="A0A850LNG0"/>
<comment type="subcellular location">
    <subcellularLocation>
        <location evidence="1">Cytoplasm</location>
    </subcellularLocation>
</comment>